<name>A0A380QNT0_YERRU</name>
<proteinExistence type="predicted"/>
<dbReference type="Proteomes" id="UP000255169">
    <property type="component" value="Unassembled WGS sequence"/>
</dbReference>
<dbReference type="EMBL" id="UHJG01000001">
    <property type="protein sequence ID" value="SUQ00086.1"/>
    <property type="molecule type" value="Genomic_DNA"/>
</dbReference>
<dbReference type="GeneID" id="66878504"/>
<protein>
    <recommendedName>
        <fullName evidence="3">Lipoprotein</fullName>
    </recommendedName>
</protein>
<evidence type="ECO:0008006" key="3">
    <source>
        <dbReference type="Google" id="ProtNLM"/>
    </source>
</evidence>
<dbReference type="RefSeq" id="WP_038251248.1">
    <property type="nucleotide sequence ID" value="NZ_CCYO01000015.1"/>
</dbReference>
<gene>
    <name evidence="1" type="ORF">NCTC10476_01359</name>
</gene>
<reference evidence="1 2" key="1">
    <citation type="submission" date="2018-06" db="EMBL/GenBank/DDBJ databases">
        <authorList>
            <consortium name="Pathogen Informatics"/>
            <person name="Doyle S."/>
        </authorList>
    </citation>
    <scope>NUCLEOTIDE SEQUENCE [LARGE SCALE GENOMIC DNA]</scope>
    <source>
        <strain evidence="1 2">NCTC10476</strain>
    </source>
</reference>
<evidence type="ECO:0000313" key="2">
    <source>
        <dbReference type="Proteomes" id="UP000255169"/>
    </source>
</evidence>
<evidence type="ECO:0000313" key="1">
    <source>
        <dbReference type="EMBL" id="SUQ00086.1"/>
    </source>
</evidence>
<dbReference type="AlphaFoldDB" id="A0A380QNT0"/>
<accession>A0A380QNT0</accession>
<keyword evidence="2" id="KW-1185">Reference proteome</keyword>
<dbReference type="STRING" id="29486.UGYR_13660"/>
<organism evidence="1 2">
    <name type="scientific">Yersinia ruckeri</name>
    <dbReference type="NCBI Taxonomy" id="29486"/>
    <lineage>
        <taxon>Bacteria</taxon>
        <taxon>Pseudomonadati</taxon>
        <taxon>Pseudomonadota</taxon>
        <taxon>Gammaproteobacteria</taxon>
        <taxon>Enterobacterales</taxon>
        <taxon>Yersiniaceae</taxon>
        <taxon>Yersinia</taxon>
    </lineage>
</organism>
<sequence>MAFILNGCSITQGGNSNNYAITIEGRVSSFAKDIPNNSNVIITISRKKPQSNSSLVIQEFAFLTSKSAQAHHFRFKMSDDILLSEQQVYLSARIEKEDELQMMSDNIITVDISKIDENKKIIKNILLTVTPS</sequence>